<evidence type="ECO:0000256" key="1">
    <source>
        <dbReference type="ARBA" id="ARBA00023239"/>
    </source>
</evidence>
<dbReference type="InterPro" id="IPR013785">
    <property type="entry name" value="Aldolase_TIM"/>
</dbReference>
<name>A0A7V8FRR0_9BURK</name>
<organism evidence="2 3">
    <name type="scientific">Paracidovorax wautersii</name>
    <dbReference type="NCBI Taxonomy" id="1177982"/>
    <lineage>
        <taxon>Bacteria</taxon>
        <taxon>Pseudomonadati</taxon>
        <taxon>Pseudomonadota</taxon>
        <taxon>Betaproteobacteria</taxon>
        <taxon>Burkholderiales</taxon>
        <taxon>Comamonadaceae</taxon>
        <taxon>Paracidovorax</taxon>
    </lineage>
</organism>
<sequence>MQLLSLDERVTLARRTRERAAGRVPVIASGHVSDDRQAQLDELLAVAETGVDALVLVTNRLNPAQQGPATWRANLDWLLERLPTELPLGLYECPAPYRRLLSDEELSYCANSGRFVVLKDVSCDLPTVQRRVALVRGTPLAIVNANAAIAHGAMQAGVRGFSGVFTNFHTDLYQWLLSHGPRHPALADELAVFLALAAMAEPMGYPKLAKRYHQRLGTFGSTTSRAVAFDIHEKFWALEALLDKIAAGTAHYRQRIAALA</sequence>
<evidence type="ECO:0000313" key="3">
    <source>
        <dbReference type="Proteomes" id="UP000461670"/>
    </source>
</evidence>
<dbReference type="AlphaFoldDB" id="A0A7V8FRR0"/>
<accession>A0A7V8FRR0</accession>
<dbReference type="SUPFAM" id="SSF51569">
    <property type="entry name" value="Aldolase"/>
    <property type="match status" value="1"/>
</dbReference>
<dbReference type="InterPro" id="IPR002220">
    <property type="entry name" value="DapA-like"/>
</dbReference>
<dbReference type="Proteomes" id="UP000461670">
    <property type="component" value="Unassembled WGS sequence"/>
</dbReference>
<comment type="caution">
    <text evidence="2">The sequence shown here is derived from an EMBL/GenBank/DDBJ whole genome shotgun (WGS) entry which is preliminary data.</text>
</comment>
<proteinExistence type="predicted"/>
<reference evidence="3" key="1">
    <citation type="journal article" date="2020" name="MBio">
        <title>Horizontal gene transfer to a defensive symbiont with a reduced genome amongst a multipartite beetle microbiome.</title>
        <authorList>
            <person name="Waterworth S.C."/>
            <person name="Florez L.V."/>
            <person name="Rees E.R."/>
            <person name="Hertweck C."/>
            <person name="Kaltenpoth M."/>
            <person name="Kwan J.C."/>
        </authorList>
    </citation>
    <scope>NUCLEOTIDE SEQUENCE [LARGE SCALE GENOMIC DNA]</scope>
</reference>
<evidence type="ECO:0000313" key="2">
    <source>
        <dbReference type="EMBL" id="KAF1023479.1"/>
    </source>
</evidence>
<gene>
    <name evidence="2" type="primary">dapA_1</name>
    <name evidence="2" type="ORF">GAK30_00430</name>
</gene>
<dbReference type="Gene3D" id="3.20.20.70">
    <property type="entry name" value="Aldolase class I"/>
    <property type="match status" value="1"/>
</dbReference>
<dbReference type="EMBL" id="WNDQ01000004">
    <property type="protein sequence ID" value="KAF1023479.1"/>
    <property type="molecule type" value="Genomic_DNA"/>
</dbReference>
<dbReference type="SMART" id="SM01130">
    <property type="entry name" value="DHDPS"/>
    <property type="match status" value="1"/>
</dbReference>
<dbReference type="Pfam" id="PF00701">
    <property type="entry name" value="DHDPS"/>
    <property type="match status" value="1"/>
</dbReference>
<protein>
    <submittedName>
        <fullName evidence="2">4-hydroxy-tetrahydrodipicolinate synthase</fullName>
    </submittedName>
</protein>
<keyword evidence="1" id="KW-0456">Lyase</keyword>
<dbReference type="GO" id="GO:0016829">
    <property type="term" value="F:lyase activity"/>
    <property type="evidence" value="ECO:0007669"/>
    <property type="project" value="UniProtKB-KW"/>
</dbReference>